<evidence type="ECO:0000313" key="2">
    <source>
        <dbReference type="EMBL" id="VAW48645.1"/>
    </source>
</evidence>
<dbReference type="PIRSF" id="PIRSF005902">
    <property type="entry name" value="DNase_TatD"/>
    <property type="match status" value="1"/>
</dbReference>
<dbReference type="EMBL" id="UOFC01000221">
    <property type="protein sequence ID" value="VAW48645.1"/>
    <property type="molecule type" value="Genomic_DNA"/>
</dbReference>
<dbReference type="GO" id="GO:0016788">
    <property type="term" value="F:hydrolase activity, acting on ester bonds"/>
    <property type="evidence" value="ECO:0007669"/>
    <property type="project" value="InterPro"/>
</dbReference>
<evidence type="ECO:0000256" key="1">
    <source>
        <dbReference type="ARBA" id="ARBA00022801"/>
    </source>
</evidence>
<dbReference type="Gene3D" id="3.20.20.140">
    <property type="entry name" value="Metal-dependent hydrolases"/>
    <property type="match status" value="1"/>
</dbReference>
<dbReference type="GO" id="GO:0005829">
    <property type="term" value="C:cytosol"/>
    <property type="evidence" value="ECO:0007669"/>
    <property type="project" value="TreeGrafter"/>
</dbReference>
<dbReference type="Pfam" id="PF01026">
    <property type="entry name" value="TatD_DNase"/>
    <property type="match status" value="1"/>
</dbReference>
<dbReference type="InterPro" id="IPR001130">
    <property type="entry name" value="TatD-like"/>
</dbReference>
<keyword evidence="1" id="KW-0378">Hydrolase</keyword>
<organism evidence="2">
    <name type="scientific">hydrothermal vent metagenome</name>
    <dbReference type="NCBI Taxonomy" id="652676"/>
    <lineage>
        <taxon>unclassified sequences</taxon>
        <taxon>metagenomes</taxon>
        <taxon>ecological metagenomes</taxon>
    </lineage>
</organism>
<dbReference type="InterPro" id="IPR032466">
    <property type="entry name" value="Metal_Hydrolase"/>
</dbReference>
<dbReference type="CDD" id="cd01310">
    <property type="entry name" value="TatD_DNAse"/>
    <property type="match status" value="1"/>
</dbReference>
<dbReference type="InterPro" id="IPR018228">
    <property type="entry name" value="DNase_TatD-rel_CS"/>
</dbReference>
<protein>
    <submittedName>
        <fullName evidence="2">Deoxyribonuclease YjjV</fullName>
    </submittedName>
</protein>
<name>A0A3B0VYI4_9ZZZZ</name>
<accession>A0A3B0VYI4</accession>
<reference evidence="2" key="1">
    <citation type="submission" date="2018-06" db="EMBL/GenBank/DDBJ databases">
        <authorList>
            <person name="Zhirakovskaya E."/>
        </authorList>
    </citation>
    <scope>NUCLEOTIDE SEQUENCE</scope>
</reference>
<sequence>MIIDTHCHLDFFLSPPPSHFFNSLKNKTYLEVDASFITMSTSSLDWLSQLELSQKFKHVYCALGIHPWYAQDIDVKKSLVQLENLFITEPITALGEVGLDFTSYYKKNKTLQLDLFIEQIFLAKRFDKPVSLHVRKAHNDMLDVLSSIAVQGVVHGLGASKELAQSYVDLGFKIGVNGIVTRENARRYHELVKYFGLKYLVLETDFPHVRIMHSNAPFLSDIILVAEKMASLLKCSVEEVLEKTTLNAQEIFNLNGTLDGK</sequence>
<dbReference type="PROSITE" id="PS01137">
    <property type="entry name" value="TATD_1"/>
    <property type="match status" value="1"/>
</dbReference>
<dbReference type="SUPFAM" id="SSF51556">
    <property type="entry name" value="Metallo-dependent hydrolases"/>
    <property type="match status" value="1"/>
</dbReference>
<dbReference type="PANTHER" id="PTHR46124:SF3">
    <property type="entry name" value="HYDROLASE"/>
    <property type="match status" value="1"/>
</dbReference>
<dbReference type="AlphaFoldDB" id="A0A3B0VYI4"/>
<gene>
    <name evidence="2" type="ORF">MNBD_GAMMA03-1363</name>
</gene>
<dbReference type="PANTHER" id="PTHR46124">
    <property type="entry name" value="D-AMINOACYL-TRNA DEACYLASE"/>
    <property type="match status" value="1"/>
</dbReference>
<proteinExistence type="predicted"/>